<evidence type="ECO:0000313" key="6">
    <source>
        <dbReference type="RefSeq" id="XP_013209672.1"/>
    </source>
</evidence>
<dbReference type="PRINTS" id="PR00453">
    <property type="entry name" value="VWFADOMAIN"/>
</dbReference>
<keyword evidence="5" id="KW-1185">Reference proteome</keyword>
<keyword evidence="3" id="KW-0732">Signal</keyword>
<organism evidence="5 6">
    <name type="scientific">Microtus ochrogaster</name>
    <name type="common">Prairie vole</name>
    <dbReference type="NCBI Taxonomy" id="79684"/>
    <lineage>
        <taxon>Eukaryota</taxon>
        <taxon>Metazoa</taxon>
        <taxon>Chordata</taxon>
        <taxon>Craniata</taxon>
        <taxon>Vertebrata</taxon>
        <taxon>Euteleostomi</taxon>
        <taxon>Mammalia</taxon>
        <taxon>Eutheria</taxon>
        <taxon>Euarchontoglires</taxon>
        <taxon>Glires</taxon>
        <taxon>Rodentia</taxon>
        <taxon>Myomorpha</taxon>
        <taxon>Muroidea</taxon>
        <taxon>Cricetidae</taxon>
        <taxon>Arvicolinae</taxon>
        <taxon>Microtus</taxon>
    </lineage>
</organism>
<gene>
    <name evidence="6" type="primary">LOC101995809</name>
</gene>
<feature type="domain" description="VWFA" evidence="4">
    <location>
        <begin position="1771"/>
        <end position="1930"/>
    </location>
</feature>
<feature type="domain" description="VWFA" evidence="4">
    <location>
        <begin position="1025"/>
        <end position="1194"/>
    </location>
</feature>
<dbReference type="InterPro" id="IPR008160">
    <property type="entry name" value="Collagen"/>
</dbReference>
<keyword evidence="1" id="KW-0130">Cell adhesion</keyword>
<feature type="domain" description="VWFA" evidence="4">
    <location>
        <begin position="235"/>
        <end position="413"/>
    </location>
</feature>
<dbReference type="Pfam" id="PF00092">
    <property type="entry name" value="VWA"/>
    <property type="match status" value="8"/>
</dbReference>
<feature type="domain" description="VWFA" evidence="4">
    <location>
        <begin position="844"/>
        <end position="1013"/>
    </location>
</feature>
<dbReference type="PANTHER" id="PTHR24020:SF86">
    <property type="entry name" value="COLLAGEN, TYPE VI, ALPHA 4"/>
    <property type="match status" value="1"/>
</dbReference>
<feature type="region of interest" description="Disordered" evidence="2">
    <location>
        <begin position="1409"/>
        <end position="1738"/>
    </location>
</feature>
<dbReference type="CDD" id="cd01450">
    <property type="entry name" value="vWFA_subfamily_ECM"/>
    <property type="match status" value="2"/>
</dbReference>
<feature type="compositionally biased region" description="Low complexity" evidence="2">
    <location>
        <begin position="1648"/>
        <end position="1664"/>
    </location>
</feature>
<evidence type="ECO:0000256" key="2">
    <source>
        <dbReference type="SAM" id="MobiDB-lite"/>
    </source>
</evidence>
<evidence type="ECO:0000259" key="4">
    <source>
        <dbReference type="PROSITE" id="PS50234"/>
    </source>
</evidence>
<feature type="compositionally biased region" description="Basic and acidic residues" evidence="2">
    <location>
        <begin position="1515"/>
        <end position="1525"/>
    </location>
</feature>
<dbReference type="Gene3D" id="3.40.50.410">
    <property type="entry name" value="von Willebrand factor, type A domain"/>
    <property type="match status" value="8"/>
</dbReference>
<evidence type="ECO:0000313" key="5">
    <source>
        <dbReference type="Proteomes" id="UP000694915"/>
    </source>
</evidence>
<reference evidence="6" key="1">
    <citation type="submission" date="2025-08" db="UniProtKB">
        <authorList>
            <consortium name="RefSeq"/>
        </authorList>
    </citation>
    <scope>IDENTIFICATION</scope>
</reference>
<feature type="domain" description="VWFA" evidence="4">
    <location>
        <begin position="1977"/>
        <end position="2182"/>
    </location>
</feature>
<feature type="compositionally biased region" description="Basic and acidic residues" evidence="2">
    <location>
        <begin position="1695"/>
        <end position="1704"/>
    </location>
</feature>
<sequence>MGTWKMFWLIISLAASLDYIKSQRIACREASVGDIVLLVHTSIDPQQARSVRNFLYVLANSFHVGRETIRVSLAQYSDAPASEFLLSTYHRKGDVLRHIQRLQFKPGGNKMGRSLQFILEHHFQEGAGSRASQGVPQMALVMSSGPAEDNIRQPAEALRRAGVLVYAVGVKDAAQAELREIASSPKDKFTFFVPSFSGLPGLAQKLRPELCSMLAKAAQPTEHKSPVCPEASLADIVFLVDSSTSIGPQNFQKVKNFLHSVVLGLDISSHQVQVGLVQYSDRIYPVFQLKQSSQKSVVLEWIRNLPYSTGGTNTGSALEFIRANYLTEMSGSRAKDGVPQIVILVTDGESNDEVQDAADQLKRDGVFVYVVGINVQDVQELQKIASEPFEKFLFNTENFNILQEFAGSLLQALCSAGERQMEKSAKTYADVVFLIDSSQDTSQASFQWMQNFISRIIGVLEVGKDKYRVGLAQYGNQGYIEFLFNTNKTRNEMITHIHEHLVLRGGPRRTGRALQFLHQRFFQEAAGSRFLQGVPQYAVVITSGKSEGEVQDAAQALRKRGIEIMSVGVQDSDRTELEEIGSLVFVSDQQGEDGIRQLIQDVNVVIQEIQKPEVTTEAAEGAAEECPVVIPTDLVFLVEEFSRARQPNFQQVIHFLKTTVQSLSIHPHAVRISLVFYSEEPRLEFSLDTFQSAEHVLDHLDKLTFQGRRGRAKAGAALDFLKNEVFIPEKGSRSKQGVQQIAVVIMESPSLDNVSMPASRLRRAGATIYAAGIQPASVSKDLEKISTYPPWKHAIHLESFLQLAIVRNKLKNRICLETVSKFYSPEGFSPQRAEEGCVHVEKADIYFLIDGSGSIQPEDFTEMKAFMKEATNMFHIGPDRVQFGVIQYSDKIISQLFLNQCANTAELKTAIDAIQQGGGGTTTGEALSKMALIFKGTARAGVAQYLIVITDGKSTDPVAAAAQGLRDIGVNIYAIGVRDANTTELEEIANNKMFFIYEFDSLKDIQQEVIRDICSSETCKSRKADIIFLIDGSESIAPKDFGKMKEFMERMVNQSNVGADEIQIGLLQFSSAPREEFRLNRYSSKVDMRRAISDVEQMNDGTRTGKALNFTLPFFGSSKGGRPGIHQYLIVITDGVSQDNVVLPAKALRDRNIIIFAIGVGAAQRTQLLEITNDQNKVYHEENFESLQNLEKEILYEVCSSQGCGMDLSVGIDLSTSSERAQQDLRRLLPGLMQQLSVLSNVSCDTAGQMDRRFRYVIPGSSGQLVFDSGFEKYSDEIIQKFLVHQGLVNNRMDVDFLQNLGETAIQLSLATVKVLLVLTDGLDEDLQRLRRTSELLRNRGLSGLLLIGLEGVQKVEELQELEFGRGFAYRQPLSIGLPSLSSILLKQLDTTVERTCCHVYAKCYGDDGLRGDPGTPGKKGERGLDGLPGHPGEEGDYGQRGPRGLPGLRGEEGCPGVRGLKGARGFSGEKGNPGEEGARGLDGEQGDHGATGPSGEKGSRGSRGLTGLPGQAGHRGEPGLRGDPGDPGIDNFIQGPKGEKGRRGRQGSAGFHGRLGEAGSAGPLGSPGRHGLPGLKGMRGDAGELGSQGEPGYPGPQGPRGRQGPPGIFGQKGDLGAQGNPGPPGPNGSKGRAGPRGVKGELGLAGERGPLGQRGPRGQSGLLGQDGYGHPGRKGKKGEPGFPGYPGVQGEDGDPGHRGEKGAKGIRGKRGNSGFPGFAGIPGDQGPPGKMGAKGSKGLADRTPCEIVDFVRKNCPCSKGVSRCPVFPTEVLFALDMSNDVSQSAFERMRNILLSLLMKMEMAESNCPIGARVAIVSYNTRTDYLVRFSDHQGKDALLQATRKIPLERSSGSRNLGATMRFVARHAFKRVRSGLLVRKMALFFQAGGNYDTASVSTALLELHAAGIDSAIVTFTEEHNLPDALLVDELNGFHLFTWETERQQDVERLASCTLCYDKCRPAPECRLDAPRPQELDMDLVFLVDSSQGVSRDVYLGSLRLVDSVLKDLEVAAQPGTSWQGARVALVTHTTAGFWPGVDRAPVLEYFHLTSYGHRTQMRRRVQEAAGHLLQGASALGHALEWTLEKVLLAAALPRRSQVLFAIVASETSSWDREKLRTLSQAAKCKGITLFVLAVGPGVGALELAELAGVASAPSEQHLLRLEGVSEEEVAYASRFTQAFLNLLKSGINRYPPPELTEECGGPNRGDTLLQLDAPTKRLSKRHFGISAFGYDPDTLKSPDIFLEEKRKIKMTAVAQQEAVGDYEMRESDMEENDPETPAKKRRLGTARGETPNHGFLAL</sequence>
<feature type="domain" description="VWFA" evidence="4">
    <location>
        <begin position="430"/>
        <end position="602"/>
    </location>
</feature>
<feature type="compositionally biased region" description="Basic and acidic residues" evidence="2">
    <location>
        <begin position="1473"/>
        <end position="1488"/>
    </location>
</feature>
<feature type="compositionally biased region" description="Low complexity" evidence="2">
    <location>
        <begin position="1440"/>
        <end position="1449"/>
    </location>
</feature>
<dbReference type="InterPro" id="IPR002035">
    <property type="entry name" value="VWF_A"/>
</dbReference>
<dbReference type="PANTHER" id="PTHR24020">
    <property type="entry name" value="COLLAGEN ALPHA"/>
    <property type="match status" value="1"/>
</dbReference>
<feature type="domain" description="VWFA" evidence="4">
    <location>
        <begin position="34"/>
        <end position="206"/>
    </location>
</feature>
<protein>
    <submittedName>
        <fullName evidence="6">Collagen alpha-4(VI) chain-like</fullName>
    </submittedName>
</protein>
<dbReference type="PROSITE" id="PS50234">
    <property type="entry name" value="VWFA"/>
    <property type="match status" value="8"/>
</dbReference>
<dbReference type="Proteomes" id="UP000694915">
    <property type="component" value="Unplaced"/>
</dbReference>
<evidence type="ECO:0000256" key="1">
    <source>
        <dbReference type="ARBA" id="ARBA00022889"/>
    </source>
</evidence>
<dbReference type="CDD" id="cd01472">
    <property type="entry name" value="vWA_collagen"/>
    <property type="match status" value="3"/>
</dbReference>
<dbReference type="RefSeq" id="XP_013209672.1">
    <property type="nucleotide sequence ID" value="XM_013354218.1"/>
</dbReference>
<feature type="chain" id="PRO_5047473881" evidence="3">
    <location>
        <begin position="23"/>
        <end position="2297"/>
    </location>
</feature>
<feature type="domain" description="VWFA" evidence="4">
    <location>
        <begin position="633"/>
        <end position="814"/>
    </location>
</feature>
<feature type="region of interest" description="Disordered" evidence="2">
    <location>
        <begin position="2261"/>
        <end position="2297"/>
    </location>
</feature>
<proteinExistence type="predicted"/>
<feature type="signal peptide" evidence="3">
    <location>
        <begin position="1"/>
        <end position="22"/>
    </location>
</feature>
<evidence type="ECO:0000256" key="3">
    <source>
        <dbReference type="SAM" id="SignalP"/>
    </source>
</evidence>
<name>A0ABM1AWL3_MICOH</name>
<dbReference type="Pfam" id="PF01391">
    <property type="entry name" value="Collagen"/>
    <property type="match status" value="2"/>
</dbReference>
<dbReference type="InterPro" id="IPR050525">
    <property type="entry name" value="ECM_Assembly_Org"/>
</dbReference>
<accession>A0ABM1AWL3</accession>
<dbReference type="SUPFAM" id="SSF53300">
    <property type="entry name" value="vWA-like"/>
    <property type="match status" value="9"/>
</dbReference>
<dbReference type="SMART" id="SM00327">
    <property type="entry name" value="VWA"/>
    <property type="match status" value="8"/>
</dbReference>
<dbReference type="InterPro" id="IPR036465">
    <property type="entry name" value="vWFA_dom_sf"/>
</dbReference>
<dbReference type="GeneID" id="101995809"/>
<feature type="compositionally biased region" description="Low complexity" evidence="2">
    <location>
        <begin position="1600"/>
        <end position="1612"/>
    </location>
</feature>